<sequence>MIPRAHPIVNTQPAIISIIYSPQVLLMIQHLCQTSQVRSCKQRSGLRACPVCGEVYHPCPASSSVQRIYSSQLQISFMLVTHLEAPSVLDTFHRTPCVHRNPIMNVNVPLVNPIPYSLPDCYREACATHPNLTFIEGWAIWTVKLLCSVHEKALKALAMRAILQTYGGPSSPFWYESKAIRVTA</sequence>
<proteinExistence type="predicted"/>
<organism evidence="1 2">
    <name type="scientific">Pseudomonas phage psageK4</name>
    <dbReference type="NCBI Taxonomy" id="2859563"/>
    <lineage>
        <taxon>Viruses</taxon>
        <taxon>Duplodnaviria</taxon>
        <taxon>Heunggongvirae</taxon>
        <taxon>Uroviricota</taxon>
        <taxon>Caudoviricetes</taxon>
        <taxon>Vandenendeviridae</taxon>
        <taxon>Gorskivirinae</taxon>
        <taxon>Otagovirus</taxon>
        <taxon>Otagovirus psagek4</taxon>
    </lineage>
</organism>
<accession>A0ABX8SMG7</accession>
<dbReference type="EMBL" id="MZ348426">
    <property type="protein sequence ID" value="QXV71792.1"/>
    <property type="molecule type" value="Genomic_DNA"/>
</dbReference>
<gene>
    <name evidence="1" type="ORF">psageK4_138c</name>
</gene>
<evidence type="ECO:0000313" key="1">
    <source>
        <dbReference type="EMBL" id="QXV71792.1"/>
    </source>
</evidence>
<protein>
    <submittedName>
        <fullName evidence="1">Uncharacterized protein</fullName>
    </submittedName>
</protein>
<keyword evidence="2" id="KW-1185">Reference proteome</keyword>
<reference evidence="1 2" key="1">
    <citation type="submission" date="2021-06" db="EMBL/GenBank/DDBJ databases">
        <authorList>
            <person name="Martino G."/>
            <person name="Holtappels D."/>
            <person name="Wagemans J."/>
            <person name="Lavigne R."/>
            <person name="Turina M."/>
            <person name="Ciuffo M."/>
        </authorList>
    </citation>
    <scope>NUCLEOTIDE SEQUENCE [LARGE SCALE GENOMIC DNA]</scope>
    <source>
        <strain evidence="2">psageK4</strain>
    </source>
</reference>
<dbReference type="Proteomes" id="UP000827203">
    <property type="component" value="Segment"/>
</dbReference>
<name>A0ABX8SMG7_9CAUD</name>
<evidence type="ECO:0000313" key="2">
    <source>
        <dbReference type="Proteomes" id="UP000827203"/>
    </source>
</evidence>